<dbReference type="EMBL" id="CP126980">
    <property type="protein sequence ID" value="WIM99745.1"/>
    <property type="molecule type" value="Genomic_DNA"/>
</dbReference>
<dbReference type="Pfam" id="PF13349">
    <property type="entry name" value="DUF4097"/>
    <property type="match status" value="1"/>
</dbReference>
<evidence type="ECO:0000259" key="1">
    <source>
        <dbReference type="Pfam" id="PF13349"/>
    </source>
</evidence>
<name>A0ABY8WPG9_9ACTN</name>
<gene>
    <name evidence="2" type="ORF">ACTOB_003407</name>
</gene>
<dbReference type="InterPro" id="IPR025164">
    <property type="entry name" value="Toastrack_DUF4097"/>
</dbReference>
<dbReference type="RefSeq" id="WP_284921183.1">
    <property type="nucleotide sequence ID" value="NZ_CP126980.1"/>
</dbReference>
<organism evidence="2 3">
    <name type="scientific">Actinoplanes oblitus</name>
    <dbReference type="NCBI Taxonomy" id="3040509"/>
    <lineage>
        <taxon>Bacteria</taxon>
        <taxon>Bacillati</taxon>
        <taxon>Actinomycetota</taxon>
        <taxon>Actinomycetes</taxon>
        <taxon>Micromonosporales</taxon>
        <taxon>Micromonosporaceae</taxon>
        <taxon>Actinoplanes</taxon>
    </lineage>
</organism>
<dbReference type="Proteomes" id="UP001240150">
    <property type="component" value="Chromosome"/>
</dbReference>
<feature type="domain" description="DUF4097" evidence="1">
    <location>
        <begin position="20"/>
        <end position="264"/>
    </location>
</feature>
<accession>A0ABY8WPG9</accession>
<evidence type="ECO:0000313" key="2">
    <source>
        <dbReference type="EMBL" id="WIM99745.1"/>
    </source>
</evidence>
<proteinExistence type="predicted"/>
<sequence>MPEFDTPLSIDVTIELGVGNVAVVASDRVDTVVRVEPADRTDESDVQAAEQVRVDYADGQLTITGPKRIFDFSRKTRAVDVLLELPADSRINAHMWMGDVRTSGRLGACRFKTTGNVRLERTGPLRLHTGAGHITAGRIGGDAEISTGTGTVQVGTVDGAVEVKNSNGDTTIDVAGGDVRVRNANGAIAIDRAGAGIDAKTSNGAIRLGEVVRGQIQVGTATGDMEIGIATGTAAYLELTTGYGRVHNELDTAAQPASTDTTVEVRGRTSYGDIVIRRS</sequence>
<protein>
    <submittedName>
        <fullName evidence="2">DUF4097 family beta strand repeat-containing protein</fullName>
    </submittedName>
</protein>
<keyword evidence="3" id="KW-1185">Reference proteome</keyword>
<evidence type="ECO:0000313" key="3">
    <source>
        <dbReference type="Proteomes" id="UP001240150"/>
    </source>
</evidence>
<reference evidence="2 3" key="1">
    <citation type="submission" date="2023-06" db="EMBL/GenBank/DDBJ databases">
        <authorList>
            <person name="Yushchuk O."/>
            <person name="Binda E."/>
            <person name="Ruckert-Reed C."/>
            <person name="Fedorenko V."/>
            <person name="Kalinowski J."/>
            <person name="Marinelli F."/>
        </authorList>
    </citation>
    <scope>NUCLEOTIDE SEQUENCE [LARGE SCALE GENOMIC DNA]</scope>
    <source>
        <strain evidence="2 3">NRRL 3884</strain>
    </source>
</reference>